<dbReference type="EMBL" id="RZNH01000014">
    <property type="protein sequence ID" value="NOU60133.1"/>
    <property type="molecule type" value="Genomic_DNA"/>
</dbReference>
<gene>
    <name evidence="8" type="ORF">ELS83_09875</name>
</gene>
<evidence type="ECO:0000256" key="5">
    <source>
        <dbReference type="ARBA" id="ARBA00022989"/>
    </source>
</evidence>
<dbReference type="PANTHER" id="PTHR34856">
    <property type="entry name" value="PROTEIN NRFD"/>
    <property type="match status" value="1"/>
</dbReference>
<evidence type="ECO:0000313" key="8">
    <source>
        <dbReference type="EMBL" id="NOU60133.1"/>
    </source>
</evidence>
<evidence type="ECO:0000256" key="3">
    <source>
        <dbReference type="ARBA" id="ARBA00022475"/>
    </source>
</evidence>
<comment type="similarity">
    <text evidence="2">Belongs to the NrfD family.</text>
</comment>
<name>A0ABX1WVI6_9BACT</name>
<dbReference type="RefSeq" id="WP_171595419.1">
    <property type="nucleotide sequence ID" value="NZ_RZNH01000014.1"/>
</dbReference>
<evidence type="ECO:0000313" key="9">
    <source>
        <dbReference type="Proteomes" id="UP000732105"/>
    </source>
</evidence>
<proteinExistence type="inferred from homology"/>
<dbReference type="Gene3D" id="1.20.1630.10">
    <property type="entry name" value="Formate dehydrogenase/DMSO reductase domain"/>
    <property type="match status" value="1"/>
</dbReference>
<keyword evidence="9" id="KW-1185">Reference proteome</keyword>
<evidence type="ECO:0000256" key="4">
    <source>
        <dbReference type="ARBA" id="ARBA00022692"/>
    </source>
</evidence>
<feature type="transmembrane region" description="Helical" evidence="7">
    <location>
        <begin position="61"/>
        <end position="79"/>
    </location>
</feature>
<protein>
    <submittedName>
        <fullName evidence="8">Nitrite reductase</fullName>
    </submittedName>
</protein>
<comment type="caution">
    <text evidence="8">The sequence shown here is derived from an EMBL/GenBank/DDBJ whole genome shotgun (WGS) entry which is preliminary data.</text>
</comment>
<evidence type="ECO:0000256" key="2">
    <source>
        <dbReference type="ARBA" id="ARBA00008929"/>
    </source>
</evidence>
<dbReference type="InterPro" id="IPR052049">
    <property type="entry name" value="Electron_transfer_protein"/>
</dbReference>
<dbReference type="Proteomes" id="UP000732105">
    <property type="component" value="Unassembled WGS sequence"/>
</dbReference>
<feature type="transmembrane region" description="Helical" evidence="7">
    <location>
        <begin position="255"/>
        <end position="272"/>
    </location>
</feature>
<accession>A0ABX1WVI6</accession>
<keyword evidence="3" id="KW-1003">Cell membrane</keyword>
<feature type="transmembrane region" description="Helical" evidence="7">
    <location>
        <begin position="182"/>
        <end position="203"/>
    </location>
</feature>
<keyword evidence="4 7" id="KW-0812">Transmembrane</keyword>
<dbReference type="PANTHER" id="PTHR34856:SF2">
    <property type="entry name" value="PROTEIN NRFD"/>
    <property type="match status" value="1"/>
</dbReference>
<feature type="transmembrane region" description="Helical" evidence="7">
    <location>
        <begin position="284"/>
        <end position="303"/>
    </location>
</feature>
<feature type="transmembrane region" description="Helical" evidence="7">
    <location>
        <begin position="26"/>
        <end position="49"/>
    </location>
</feature>
<keyword evidence="6 7" id="KW-0472">Membrane</keyword>
<dbReference type="Pfam" id="PF03916">
    <property type="entry name" value="NrfD"/>
    <property type="match status" value="1"/>
</dbReference>
<evidence type="ECO:0000256" key="1">
    <source>
        <dbReference type="ARBA" id="ARBA00004651"/>
    </source>
</evidence>
<evidence type="ECO:0000256" key="7">
    <source>
        <dbReference type="SAM" id="Phobius"/>
    </source>
</evidence>
<evidence type="ECO:0000256" key="6">
    <source>
        <dbReference type="ARBA" id="ARBA00023136"/>
    </source>
</evidence>
<organism evidence="8 9">
    <name type="scientific">Marinifilum caeruleilacunae</name>
    <dbReference type="NCBI Taxonomy" id="2499076"/>
    <lineage>
        <taxon>Bacteria</taxon>
        <taxon>Pseudomonadati</taxon>
        <taxon>Bacteroidota</taxon>
        <taxon>Bacteroidia</taxon>
        <taxon>Marinilabiliales</taxon>
        <taxon>Marinifilaceae</taxon>
    </lineage>
</organism>
<feature type="transmembrane region" description="Helical" evidence="7">
    <location>
        <begin position="99"/>
        <end position="122"/>
    </location>
</feature>
<comment type="subcellular location">
    <subcellularLocation>
        <location evidence="1">Cell membrane</location>
        <topology evidence="1">Multi-pass membrane protein</topology>
    </subcellularLocation>
</comment>
<sequence length="313" mass="35404">MNEEIIISGRMNPKIDPVLAIWGWEIPLYLFLGGLAAGILFFAALYTILGREKELPTAVRRATFLVPAILVIGLFALFLDLKNKLYFWQLYTTIRLESPMSWGAWVLMLVTPLSIVWCVAYWRDLVPNWKFKVEWLEYIEKMVNKYRKPLAWVMIVSSVILGIYTGILLSAFNARPLWNTSILGPLFLVSGLSTGAAVIMWMSKDHLERTLFSKIDLILIGIEIFFIIHLFMGFLASNAAQIEAAQLFLGGAYTLPFWGGVVVLGLLVPAILEIMELRGKKIPVAFPAFLILLGGMIFRFIMVDAGQISKYLY</sequence>
<reference evidence="8 9" key="1">
    <citation type="submission" date="2018-12" db="EMBL/GenBank/DDBJ databases">
        <title>Marinifilum JC070 sp. nov., a marine bacterium isolated from Yongle Blue Hole in the South China Sea.</title>
        <authorList>
            <person name="Fu T."/>
        </authorList>
    </citation>
    <scope>NUCLEOTIDE SEQUENCE [LARGE SCALE GENOMIC DNA]</scope>
    <source>
        <strain evidence="8 9">JC070</strain>
    </source>
</reference>
<feature type="transmembrane region" description="Helical" evidence="7">
    <location>
        <begin position="150"/>
        <end position="170"/>
    </location>
</feature>
<keyword evidence="5 7" id="KW-1133">Transmembrane helix</keyword>
<feature type="transmembrane region" description="Helical" evidence="7">
    <location>
        <begin position="215"/>
        <end position="235"/>
    </location>
</feature>
<dbReference type="InterPro" id="IPR005614">
    <property type="entry name" value="NrfD-like"/>
</dbReference>